<name>A0ABP8KZM6_9BURK</name>
<proteinExistence type="predicted"/>
<organism evidence="1 2">
    <name type="scientific">Acidovorax lacteus</name>
    <dbReference type="NCBI Taxonomy" id="1924988"/>
    <lineage>
        <taxon>Bacteria</taxon>
        <taxon>Pseudomonadati</taxon>
        <taxon>Pseudomonadota</taxon>
        <taxon>Betaproteobacteria</taxon>
        <taxon>Burkholderiales</taxon>
        <taxon>Comamonadaceae</taxon>
        <taxon>Acidovorax</taxon>
    </lineage>
</organism>
<protein>
    <submittedName>
        <fullName evidence="1">Uncharacterized protein</fullName>
    </submittedName>
</protein>
<comment type="caution">
    <text evidence="1">The sequence shown here is derived from an EMBL/GenBank/DDBJ whole genome shotgun (WGS) entry which is preliminary data.</text>
</comment>
<sequence>MQGIPQQVNAADSLGFTLSLAAYPASAGWSLEISVANAAQRYTFTSSASGDQHAVVVPSATTAGWAPGAYTITVRAKRGSGPAIEQTTLGAQAFRVLPDPFAAPVDGRSFARRALDAIEAVIEQRATRSDLELTINGRTVKHMAPADLERLRSIYKREVAAEERAAAIAQGARMPSRRVLVRFS</sequence>
<dbReference type="RefSeq" id="WP_345061175.1">
    <property type="nucleotide sequence ID" value="NZ_BAABEX010000006.1"/>
</dbReference>
<dbReference type="EMBL" id="BAABEX010000006">
    <property type="protein sequence ID" value="GAA4419905.1"/>
    <property type="molecule type" value="Genomic_DNA"/>
</dbReference>
<reference evidence="2" key="1">
    <citation type="journal article" date="2019" name="Int. J. Syst. Evol. Microbiol.">
        <title>The Global Catalogue of Microorganisms (GCM) 10K type strain sequencing project: providing services to taxonomists for standard genome sequencing and annotation.</title>
        <authorList>
            <consortium name="The Broad Institute Genomics Platform"/>
            <consortium name="The Broad Institute Genome Sequencing Center for Infectious Disease"/>
            <person name="Wu L."/>
            <person name="Ma J."/>
        </authorList>
    </citation>
    <scope>NUCLEOTIDE SEQUENCE [LARGE SCALE GENOMIC DNA]</scope>
    <source>
        <strain evidence="2">JCM 31890</strain>
    </source>
</reference>
<accession>A0ABP8KZM6</accession>
<dbReference type="Proteomes" id="UP001501788">
    <property type="component" value="Unassembled WGS sequence"/>
</dbReference>
<evidence type="ECO:0000313" key="1">
    <source>
        <dbReference type="EMBL" id="GAA4419905.1"/>
    </source>
</evidence>
<gene>
    <name evidence="1" type="ORF">GCM10023090_06830</name>
</gene>
<keyword evidence="2" id="KW-1185">Reference proteome</keyword>
<evidence type="ECO:0000313" key="2">
    <source>
        <dbReference type="Proteomes" id="UP001501788"/>
    </source>
</evidence>